<dbReference type="Gene3D" id="3.30.200.20">
    <property type="entry name" value="Phosphorylase Kinase, domain 1"/>
    <property type="match status" value="1"/>
</dbReference>
<feature type="region of interest" description="Disordered" evidence="2">
    <location>
        <begin position="1"/>
        <end position="31"/>
    </location>
</feature>
<sequence length="685" mass="77622">MTHNNSRARNAEVEDEIRPSSGDHDQEQDTAEDTRFLISPEHSRIQHSKRCRNATQHNPGMKFWQNEHIVQLCFHLMLLSRSGGGGGEGGDAFTLCICLVPSQENRLQTYAHILLKWTIGLVIAILDVVPSVQSLHTGRSKPVKAEDNKDIVKQDDKRANFNQSTDCAESSLRMGLLVIDGIDTVLHQTKYFDNQGGDVKNFVVLNRWQCCHLANKLSRMKLRLSQEHQNLQAIPGATLTLQHLLRVVQRANALVQESYRSEFSWLRAAVLQAGNEEAFVGIFQDLKWCTHILNVTLKSGMSTSQEILSVGNRENLDWLQEDHSLGTEADLDKRELLENLTQSKQHNSSFQKHDDAIRQYLFERYSQHVRDWAAEGDLPLLLWDTEGDNALPVMEQLGHGAHGKVYKTSWWELECAMKTFPAATEFRKEAAIWTSLKHPNITQLVCCTKDREACSIVMELMSTDLRKLMDERMSNHPNHKVPFSLPVVVDIMLQMARALKYMHGKGVAHLDIKPSNTLATPASVPELADQGYVDVKLVDFGEAQPLSRFGSSTCTMHTANIGTTQYRAPELFQASNNCCTREAEEWISNQIDARKADVYSYGITCAELLTGKRPYPIPEFRRTDLLSTILQGVRPQLPDDCPVRLKKLIVRCWETQPCNRPTFFQVCEKIEGLFTEESCNPNQCT</sequence>
<evidence type="ECO:0000256" key="1">
    <source>
        <dbReference type="PROSITE-ProRule" id="PRU10141"/>
    </source>
</evidence>
<protein>
    <recommendedName>
        <fullName evidence="3">Protein kinase domain-containing protein</fullName>
    </recommendedName>
</protein>
<dbReference type="Gene3D" id="1.10.510.10">
    <property type="entry name" value="Transferase(Phosphotransferase) domain 1"/>
    <property type="match status" value="1"/>
</dbReference>
<dbReference type="PANTHER" id="PTHR44329">
    <property type="entry name" value="SERINE/THREONINE-PROTEIN KINASE TNNI3K-RELATED"/>
    <property type="match status" value="1"/>
</dbReference>
<dbReference type="InterPro" id="IPR017441">
    <property type="entry name" value="Protein_kinase_ATP_BS"/>
</dbReference>
<feature type="binding site" evidence="1">
    <location>
        <position position="418"/>
    </location>
    <ligand>
        <name>ATP</name>
        <dbReference type="ChEBI" id="CHEBI:30616"/>
    </ligand>
</feature>
<dbReference type="InterPro" id="IPR051681">
    <property type="entry name" value="Ser/Thr_Kinases-Pseudokinases"/>
</dbReference>
<dbReference type="Pfam" id="PF00069">
    <property type="entry name" value="Pkinase"/>
    <property type="match status" value="1"/>
</dbReference>
<dbReference type="Proteomes" id="UP001497512">
    <property type="component" value="Chromosome 14"/>
</dbReference>
<keyword evidence="1" id="KW-0547">Nucleotide-binding</keyword>
<feature type="compositionally biased region" description="Basic and acidic residues" evidence="2">
    <location>
        <begin position="9"/>
        <end position="31"/>
    </location>
</feature>
<accession>A0ABP0TTX5</accession>
<evidence type="ECO:0000313" key="5">
    <source>
        <dbReference type="Proteomes" id="UP001497512"/>
    </source>
</evidence>
<keyword evidence="5" id="KW-1185">Reference proteome</keyword>
<feature type="domain" description="Protein kinase" evidence="3">
    <location>
        <begin position="391"/>
        <end position="674"/>
    </location>
</feature>
<evidence type="ECO:0000256" key="2">
    <source>
        <dbReference type="SAM" id="MobiDB-lite"/>
    </source>
</evidence>
<dbReference type="PANTHER" id="PTHR44329:SF260">
    <property type="entry name" value="PROTEIN KINASE DOMAIN-CONTAINING PROTEIN"/>
    <property type="match status" value="1"/>
</dbReference>
<dbReference type="PROSITE" id="PS00107">
    <property type="entry name" value="PROTEIN_KINASE_ATP"/>
    <property type="match status" value="1"/>
</dbReference>
<keyword evidence="1" id="KW-0067">ATP-binding</keyword>
<reference evidence="4" key="1">
    <citation type="submission" date="2024-02" db="EMBL/GenBank/DDBJ databases">
        <authorList>
            <consortium name="ELIXIR-Norway"/>
            <consortium name="Elixir Norway"/>
        </authorList>
    </citation>
    <scope>NUCLEOTIDE SEQUENCE</scope>
</reference>
<dbReference type="EMBL" id="OZ019906">
    <property type="protein sequence ID" value="CAK9204956.1"/>
    <property type="molecule type" value="Genomic_DNA"/>
</dbReference>
<name>A0ABP0TTX5_9BRYO</name>
<evidence type="ECO:0000259" key="3">
    <source>
        <dbReference type="PROSITE" id="PS50011"/>
    </source>
</evidence>
<dbReference type="PROSITE" id="PS50011">
    <property type="entry name" value="PROTEIN_KINASE_DOM"/>
    <property type="match status" value="1"/>
</dbReference>
<dbReference type="SUPFAM" id="SSF56112">
    <property type="entry name" value="Protein kinase-like (PK-like)"/>
    <property type="match status" value="1"/>
</dbReference>
<proteinExistence type="predicted"/>
<organism evidence="4 5">
    <name type="scientific">Sphagnum troendelagicum</name>
    <dbReference type="NCBI Taxonomy" id="128251"/>
    <lineage>
        <taxon>Eukaryota</taxon>
        <taxon>Viridiplantae</taxon>
        <taxon>Streptophyta</taxon>
        <taxon>Embryophyta</taxon>
        <taxon>Bryophyta</taxon>
        <taxon>Sphagnophytina</taxon>
        <taxon>Sphagnopsida</taxon>
        <taxon>Sphagnales</taxon>
        <taxon>Sphagnaceae</taxon>
        <taxon>Sphagnum</taxon>
    </lineage>
</organism>
<dbReference type="InterPro" id="IPR000719">
    <property type="entry name" value="Prot_kinase_dom"/>
</dbReference>
<gene>
    <name evidence="4" type="ORF">CSSPTR1EN2_LOCUS7645</name>
</gene>
<dbReference type="InterPro" id="IPR011009">
    <property type="entry name" value="Kinase-like_dom_sf"/>
</dbReference>
<dbReference type="SMART" id="SM00220">
    <property type="entry name" value="S_TKc"/>
    <property type="match status" value="1"/>
</dbReference>
<evidence type="ECO:0000313" key="4">
    <source>
        <dbReference type="EMBL" id="CAK9204956.1"/>
    </source>
</evidence>